<proteinExistence type="inferred from homology"/>
<keyword evidence="5" id="KW-0410">Iron transport</keyword>
<evidence type="ECO:0000259" key="12">
    <source>
        <dbReference type="PROSITE" id="PS50893"/>
    </source>
</evidence>
<evidence type="ECO:0000313" key="13">
    <source>
        <dbReference type="EMBL" id="TQV87105.1"/>
    </source>
</evidence>
<feature type="region of interest" description="Disordered" evidence="11">
    <location>
        <begin position="251"/>
        <end position="283"/>
    </location>
</feature>
<evidence type="ECO:0000256" key="8">
    <source>
        <dbReference type="ARBA" id="ARBA00023004"/>
    </source>
</evidence>
<dbReference type="RefSeq" id="WP_142932107.1">
    <property type="nucleotide sequence ID" value="NZ_ML660165.1"/>
</dbReference>
<evidence type="ECO:0000256" key="3">
    <source>
        <dbReference type="ARBA" id="ARBA00022448"/>
    </source>
</evidence>
<dbReference type="InterPro" id="IPR017871">
    <property type="entry name" value="ABC_transporter-like_CS"/>
</dbReference>
<comment type="subcellular location">
    <subcellularLocation>
        <location evidence="1">Cell membrane</location>
        <topology evidence="1">Peripheral membrane protein</topology>
    </subcellularLocation>
</comment>
<evidence type="ECO:0000313" key="14">
    <source>
        <dbReference type="Proteomes" id="UP000315439"/>
    </source>
</evidence>
<dbReference type="SMART" id="SM00382">
    <property type="entry name" value="AAA"/>
    <property type="match status" value="1"/>
</dbReference>
<dbReference type="GO" id="GO:0016887">
    <property type="term" value="F:ATP hydrolysis activity"/>
    <property type="evidence" value="ECO:0007669"/>
    <property type="project" value="InterPro"/>
</dbReference>
<dbReference type="InterPro" id="IPR003593">
    <property type="entry name" value="AAA+_ATPase"/>
</dbReference>
<dbReference type="AlphaFoldDB" id="A0A545UCB3"/>
<dbReference type="PANTHER" id="PTHR42771">
    <property type="entry name" value="IRON(3+)-HYDROXAMATE IMPORT ATP-BINDING PROTEIN FHUC"/>
    <property type="match status" value="1"/>
</dbReference>
<dbReference type="SUPFAM" id="SSF52540">
    <property type="entry name" value="P-loop containing nucleoside triphosphate hydrolases"/>
    <property type="match status" value="1"/>
</dbReference>
<dbReference type="CDD" id="cd03214">
    <property type="entry name" value="ABC_Iron-Siderophores_B12_Hemin"/>
    <property type="match status" value="1"/>
</dbReference>
<keyword evidence="7 13" id="KW-0067">ATP-binding</keyword>
<feature type="domain" description="ABC transporter" evidence="12">
    <location>
        <begin position="2"/>
        <end position="237"/>
    </location>
</feature>
<keyword evidence="6" id="KW-0547">Nucleotide-binding</keyword>
<organism evidence="13 14">
    <name type="scientific">Aliikangiella coralliicola</name>
    <dbReference type="NCBI Taxonomy" id="2592383"/>
    <lineage>
        <taxon>Bacteria</taxon>
        <taxon>Pseudomonadati</taxon>
        <taxon>Pseudomonadota</taxon>
        <taxon>Gammaproteobacteria</taxon>
        <taxon>Oceanospirillales</taxon>
        <taxon>Pleioneaceae</taxon>
        <taxon>Aliikangiella</taxon>
    </lineage>
</organism>
<comment type="caution">
    <text evidence="13">The sequence shown here is derived from an EMBL/GenBank/DDBJ whole genome shotgun (WGS) entry which is preliminary data.</text>
</comment>
<protein>
    <submittedName>
        <fullName evidence="13">ABC transporter ATP-binding protein</fullName>
    </submittedName>
</protein>
<name>A0A545UCB3_9GAMM</name>
<sequence>MLTTQNLHIRYGQNAVVKGINLSVGQGELVAVVGPNGCGKSTLLKALAKLETPHQGEVFLSGNSLAKLNRKKLARKIALLPQHPVAPEGITVEELVGYGRYPYQSLLRQWSKEDARIVADVMARAQVNQFAKRRLSSLSGGQRQKAWLAMVLAQQTPLLLLDEPTSALDMGHQIEVLKLIKEQTASNTSILIVMHDLAAAARYADRIIAMKDGKIIADGKPQQVVTSALIRSLYSVDANILEAPCDGTPVIVAKSEPEQPSRLPQMSPDSDTTKPTKPEKLVA</sequence>
<keyword evidence="4" id="KW-1003">Cell membrane</keyword>
<dbReference type="GO" id="GO:0005524">
    <property type="term" value="F:ATP binding"/>
    <property type="evidence" value="ECO:0007669"/>
    <property type="project" value="UniProtKB-KW"/>
</dbReference>
<dbReference type="FunFam" id="3.40.50.300:FF:000134">
    <property type="entry name" value="Iron-enterobactin ABC transporter ATP-binding protein"/>
    <property type="match status" value="1"/>
</dbReference>
<keyword evidence="14" id="KW-1185">Reference proteome</keyword>
<evidence type="ECO:0000256" key="11">
    <source>
        <dbReference type="SAM" id="MobiDB-lite"/>
    </source>
</evidence>
<comment type="similarity">
    <text evidence="2">Belongs to the ABC transporter superfamily.</text>
</comment>
<evidence type="ECO:0000256" key="4">
    <source>
        <dbReference type="ARBA" id="ARBA00022475"/>
    </source>
</evidence>
<dbReference type="InterPro" id="IPR003439">
    <property type="entry name" value="ABC_transporter-like_ATP-bd"/>
</dbReference>
<accession>A0A545UCB3</accession>
<evidence type="ECO:0000256" key="6">
    <source>
        <dbReference type="ARBA" id="ARBA00022741"/>
    </source>
</evidence>
<feature type="compositionally biased region" description="Basic and acidic residues" evidence="11">
    <location>
        <begin position="271"/>
        <end position="283"/>
    </location>
</feature>
<dbReference type="Proteomes" id="UP000315439">
    <property type="component" value="Unassembled WGS sequence"/>
</dbReference>
<dbReference type="PANTHER" id="PTHR42771:SF2">
    <property type="entry name" value="IRON(3+)-HYDROXAMATE IMPORT ATP-BINDING PROTEIN FHUC"/>
    <property type="match status" value="1"/>
</dbReference>
<gene>
    <name evidence="13" type="ORF">FLL46_14975</name>
</gene>
<keyword evidence="9" id="KW-0406">Ion transport</keyword>
<dbReference type="PROSITE" id="PS50893">
    <property type="entry name" value="ABC_TRANSPORTER_2"/>
    <property type="match status" value="1"/>
</dbReference>
<evidence type="ECO:0000256" key="10">
    <source>
        <dbReference type="ARBA" id="ARBA00023136"/>
    </source>
</evidence>
<dbReference type="InterPro" id="IPR051535">
    <property type="entry name" value="Siderophore_ABC-ATPase"/>
</dbReference>
<dbReference type="InterPro" id="IPR027417">
    <property type="entry name" value="P-loop_NTPase"/>
</dbReference>
<keyword evidence="8" id="KW-0408">Iron</keyword>
<dbReference type="GO" id="GO:0005886">
    <property type="term" value="C:plasma membrane"/>
    <property type="evidence" value="ECO:0007669"/>
    <property type="project" value="UniProtKB-SubCell"/>
</dbReference>
<keyword evidence="3" id="KW-0813">Transport</keyword>
<dbReference type="Gene3D" id="3.40.50.300">
    <property type="entry name" value="P-loop containing nucleotide triphosphate hydrolases"/>
    <property type="match status" value="1"/>
</dbReference>
<dbReference type="OrthoDB" id="6461291at2"/>
<evidence type="ECO:0000256" key="5">
    <source>
        <dbReference type="ARBA" id="ARBA00022496"/>
    </source>
</evidence>
<evidence type="ECO:0000256" key="1">
    <source>
        <dbReference type="ARBA" id="ARBA00004202"/>
    </source>
</evidence>
<evidence type="ECO:0000256" key="2">
    <source>
        <dbReference type="ARBA" id="ARBA00005417"/>
    </source>
</evidence>
<dbReference type="Pfam" id="PF00005">
    <property type="entry name" value="ABC_tran"/>
    <property type="match status" value="1"/>
</dbReference>
<dbReference type="EMBL" id="VIKS01000009">
    <property type="protein sequence ID" value="TQV87105.1"/>
    <property type="molecule type" value="Genomic_DNA"/>
</dbReference>
<evidence type="ECO:0000256" key="9">
    <source>
        <dbReference type="ARBA" id="ARBA00023065"/>
    </source>
</evidence>
<dbReference type="PROSITE" id="PS00211">
    <property type="entry name" value="ABC_TRANSPORTER_1"/>
    <property type="match status" value="1"/>
</dbReference>
<dbReference type="GO" id="GO:0006826">
    <property type="term" value="P:iron ion transport"/>
    <property type="evidence" value="ECO:0007669"/>
    <property type="project" value="UniProtKB-KW"/>
</dbReference>
<reference evidence="13 14" key="1">
    <citation type="submission" date="2019-07" db="EMBL/GenBank/DDBJ databases">
        <title>Draft genome for Aliikangiella sp. M105.</title>
        <authorList>
            <person name="Wang G."/>
        </authorList>
    </citation>
    <scope>NUCLEOTIDE SEQUENCE [LARGE SCALE GENOMIC DNA]</scope>
    <source>
        <strain evidence="13 14">M105</strain>
    </source>
</reference>
<keyword evidence="10" id="KW-0472">Membrane</keyword>
<evidence type="ECO:0000256" key="7">
    <source>
        <dbReference type="ARBA" id="ARBA00022840"/>
    </source>
</evidence>